<accession>A0A1A8RUF1</accession>
<sequence length="111" mass="13286">EPDPKEVTETGWYKEKFERSGYLGIETKHVCKIHSWEKRLHSVEEEENVEKLCASVEEHLKLYRKHPMKADKTAKGSNAVMRDEESYMYRAFTKYLDAWSLNPDSWEFNFH</sequence>
<gene>
    <name evidence="1" type="primary">Nfu_g_1_002825</name>
</gene>
<organism evidence="1">
    <name type="scientific">Nothobranchius rachovii</name>
    <name type="common">bluefin notho</name>
    <dbReference type="NCBI Taxonomy" id="451742"/>
    <lineage>
        <taxon>Eukaryota</taxon>
        <taxon>Metazoa</taxon>
        <taxon>Chordata</taxon>
        <taxon>Craniata</taxon>
        <taxon>Vertebrata</taxon>
        <taxon>Euteleostomi</taxon>
        <taxon>Actinopterygii</taxon>
        <taxon>Neopterygii</taxon>
        <taxon>Teleostei</taxon>
        <taxon>Neoteleostei</taxon>
        <taxon>Acanthomorphata</taxon>
        <taxon>Ovalentaria</taxon>
        <taxon>Atherinomorphae</taxon>
        <taxon>Cyprinodontiformes</taxon>
        <taxon>Nothobranchiidae</taxon>
        <taxon>Nothobranchius</taxon>
    </lineage>
</organism>
<name>A0A1A8RUF1_9TELE</name>
<feature type="non-terminal residue" evidence="1">
    <location>
        <position position="111"/>
    </location>
</feature>
<dbReference type="AlphaFoldDB" id="A0A1A8RUF1"/>
<feature type="non-terminal residue" evidence="1">
    <location>
        <position position="1"/>
    </location>
</feature>
<reference evidence="1" key="1">
    <citation type="submission" date="2016-05" db="EMBL/GenBank/DDBJ databases">
        <authorList>
            <person name="Lavstsen T."/>
            <person name="Jespersen J.S."/>
        </authorList>
    </citation>
    <scope>NUCLEOTIDE SEQUENCE</scope>
    <source>
        <tissue evidence="1">Brain</tissue>
    </source>
</reference>
<reference evidence="1" key="2">
    <citation type="submission" date="2016-06" db="EMBL/GenBank/DDBJ databases">
        <title>The genome of a short-lived fish provides insights into sex chromosome evolution and the genetic control of aging.</title>
        <authorList>
            <person name="Reichwald K."/>
            <person name="Felder M."/>
            <person name="Petzold A."/>
            <person name="Koch P."/>
            <person name="Groth M."/>
            <person name="Platzer M."/>
        </authorList>
    </citation>
    <scope>NUCLEOTIDE SEQUENCE</scope>
    <source>
        <tissue evidence="1">Brain</tissue>
    </source>
</reference>
<dbReference type="EMBL" id="HAEH01019233">
    <property type="protein sequence ID" value="SBS08914.1"/>
    <property type="molecule type" value="Transcribed_RNA"/>
</dbReference>
<protein>
    <submittedName>
        <fullName evidence="1">Uncharacterized protein</fullName>
    </submittedName>
</protein>
<proteinExistence type="predicted"/>
<evidence type="ECO:0000313" key="1">
    <source>
        <dbReference type="EMBL" id="SBS08914.1"/>
    </source>
</evidence>